<dbReference type="GO" id="GO:0005930">
    <property type="term" value="C:axoneme"/>
    <property type="evidence" value="ECO:0007669"/>
    <property type="project" value="UniProtKB-SubCell"/>
</dbReference>
<dbReference type="OrthoDB" id="2019884at2759"/>
<evidence type="ECO:0000256" key="2">
    <source>
        <dbReference type="ARBA" id="ARBA00022490"/>
    </source>
</evidence>
<dbReference type="GO" id="GO:0015630">
    <property type="term" value="C:microtubule cytoskeleton"/>
    <property type="evidence" value="ECO:0007669"/>
    <property type="project" value="UniProtKB-ARBA"/>
</dbReference>
<dbReference type="PANTHER" id="PTHR22146:SF8">
    <property type="entry name" value="PROTEIN FAM166B"/>
    <property type="match status" value="1"/>
</dbReference>
<dbReference type="Proteomes" id="UP000192223">
    <property type="component" value="Unplaced"/>
</dbReference>
<evidence type="ECO:0000256" key="3">
    <source>
        <dbReference type="ARBA" id="ARBA00023212"/>
    </source>
</evidence>
<keyword evidence="7" id="KW-1185">Reference proteome</keyword>
<evidence type="ECO:0000256" key="4">
    <source>
        <dbReference type="ARBA" id="ARBA00023273"/>
    </source>
</evidence>
<comment type="subcellular location">
    <subcellularLocation>
        <location evidence="1">Cytoplasm</location>
        <location evidence="1">Cytoskeleton</location>
        <location evidence="1">Cilium axoneme</location>
    </subcellularLocation>
</comment>
<feature type="domain" description="Ciliary microtubule inner protein 2A-C-like" evidence="6">
    <location>
        <begin position="76"/>
        <end position="101"/>
    </location>
</feature>
<keyword evidence="4" id="KW-0966">Cell projection</keyword>
<reference evidence="8" key="1">
    <citation type="submission" date="2025-08" db="UniProtKB">
        <authorList>
            <consortium name="RefSeq"/>
        </authorList>
    </citation>
    <scope>IDENTIFICATION</scope>
    <source>
        <tissue evidence="8">Entire body</tissue>
    </source>
</reference>
<dbReference type="InParanoid" id="A0A1W4X856"/>
<protein>
    <submittedName>
        <fullName evidence="8">UPF0605 protein CG18335</fullName>
    </submittedName>
</protein>
<dbReference type="KEGG" id="apln:108739262"/>
<dbReference type="GeneID" id="108739262"/>
<name>A0A1W4X856_AGRPL</name>
<evidence type="ECO:0000313" key="7">
    <source>
        <dbReference type="Proteomes" id="UP000192223"/>
    </source>
</evidence>
<keyword evidence="3" id="KW-0206">Cytoskeleton</keyword>
<organism evidence="7 8">
    <name type="scientific">Agrilus planipennis</name>
    <name type="common">Emerald ash borer</name>
    <name type="synonym">Agrilus marcopoli</name>
    <dbReference type="NCBI Taxonomy" id="224129"/>
    <lineage>
        <taxon>Eukaryota</taxon>
        <taxon>Metazoa</taxon>
        <taxon>Ecdysozoa</taxon>
        <taxon>Arthropoda</taxon>
        <taxon>Hexapoda</taxon>
        <taxon>Insecta</taxon>
        <taxon>Pterygota</taxon>
        <taxon>Neoptera</taxon>
        <taxon>Endopterygota</taxon>
        <taxon>Coleoptera</taxon>
        <taxon>Polyphaga</taxon>
        <taxon>Elateriformia</taxon>
        <taxon>Buprestoidea</taxon>
        <taxon>Buprestidae</taxon>
        <taxon>Agrilinae</taxon>
        <taxon>Agrilus</taxon>
    </lineage>
</organism>
<keyword evidence="2" id="KW-0963">Cytoplasm</keyword>
<evidence type="ECO:0000256" key="5">
    <source>
        <dbReference type="ARBA" id="ARBA00035661"/>
    </source>
</evidence>
<gene>
    <name evidence="8" type="primary">LOC108739262</name>
</gene>
<dbReference type="RefSeq" id="XP_018328588.1">
    <property type="nucleotide sequence ID" value="XM_018473086.1"/>
</dbReference>
<dbReference type="STRING" id="224129.A0A1W4X856"/>
<evidence type="ECO:0000256" key="1">
    <source>
        <dbReference type="ARBA" id="ARBA00004430"/>
    </source>
</evidence>
<accession>A0A1W4X856</accession>
<evidence type="ECO:0000259" key="6">
    <source>
        <dbReference type="Pfam" id="PF10629"/>
    </source>
</evidence>
<evidence type="ECO:0000313" key="8">
    <source>
        <dbReference type="RefSeq" id="XP_018328588.1"/>
    </source>
</evidence>
<comment type="similarity">
    <text evidence="5">Belongs to the CIMIP2 family.</text>
</comment>
<dbReference type="Pfam" id="PF10629">
    <property type="entry name" value="CMI2B-like"/>
    <property type="match status" value="1"/>
</dbReference>
<dbReference type="PANTHER" id="PTHR22146">
    <property type="entry name" value="CAT EYE SYNDROME CRITICAL REGION PROTEIN 6"/>
    <property type="match status" value="1"/>
</dbReference>
<dbReference type="AlphaFoldDB" id="A0A1W4X856"/>
<proteinExistence type="inferred from homology"/>
<sequence>MGTAQERLYASWAQQDRYRYTARSPFRSAVCQDLKSPDFTSNYRKRLGTEWVPVTTSRPDPPLLVQPAEIYHTHVGHIPNYGGHIPGAVFRFGKTFGTDTKDAKRWLRGDFSV</sequence>
<dbReference type="InterPro" id="IPR018902">
    <property type="entry name" value="CMI2A-C-like_dom"/>
</dbReference>